<protein>
    <submittedName>
        <fullName evidence="2">Uncharacterized protein</fullName>
    </submittedName>
</protein>
<feature type="compositionally biased region" description="Polar residues" evidence="1">
    <location>
        <begin position="103"/>
        <end position="112"/>
    </location>
</feature>
<feature type="region of interest" description="Disordered" evidence="1">
    <location>
        <begin position="1"/>
        <end position="25"/>
    </location>
</feature>
<reference evidence="2 3" key="1">
    <citation type="journal article" date="2016" name="Mol. Biol. Evol.">
        <title>Comparative Genomics of Early-Diverging Mushroom-Forming Fungi Provides Insights into the Origins of Lignocellulose Decay Capabilities.</title>
        <authorList>
            <person name="Nagy L.G."/>
            <person name="Riley R."/>
            <person name="Tritt A."/>
            <person name="Adam C."/>
            <person name="Daum C."/>
            <person name="Floudas D."/>
            <person name="Sun H."/>
            <person name="Yadav J.S."/>
            <person name="Pangilinan J."/>
            <person name="Larsson K.H."/>
            <person name="Matsuura K."/>
            <person name="Barry K."/>
            <person name="Labutti K."/>
            <person name="Kuo R."/>
            <person name="Ohm R.A."/>
            <person name="Bhattacharya S.S."/>
            <person name="Shirouzu T."/>
            <person name="Yoshinaga Y."/>
            <person name="Martin F.M."/>
            <person name="Grigoriev I.V."/>
            <person name="Hibbett D.S."/>
        </authorList>
    </citation>
    <scope>NUCLEOTIDE SEQUENCE [LARGE SCALE GENOMIC DNA]</scope>
    <source>
        <strain evidence="2 3">L-15889</strain>
    </source>
</reference>
<dbReference type="Proteomes" id="UP000076727">
    <property type="component" value="Unassembled WGS sequence"/>
</dbReference>
<gene>
    <name evidence="2" type="ORF">DAEQUDRAFT_723346</name>
</gene>
<dbReference type="AlphaFoldDB" id="A0A165SLC6"/>
<evidence type="ECO:0000313" key="2">
    <source>
        <dbReference type="EMBL" id="KZT72168.1"/>
    </source>
</evidence>
<proteinExistence type="predicted"/>
<sequence length="328" mass="34193">MSPDPLPSSSRRAAPLAGRPVGLQEANSNEKVSTWLASVDGIHLTLGGTCTVDGCGVGTHAPPVAIGGPETDATYTNVCLTTSRLPAGQTTSSELSSSSTSLGIQSNVPTTSRESRLVQPRSMSTAAVQRPSSLDIPVDPDSDSGCPADSVASGDRYSNEGSSTMTASSSASGLGHLDFNVTPLDLQLPPVTRSLSQAADGSLPGTAASVSDTLRSCARPASSSRQSLAPIIINRGRITYQRPTYPDAAPLNLRNGAPARTNDSIFDDIVTLLRPSTSFNAPALGYYNLPRATPRKSLILIGSDRPFGSPGDQDNVLTDMFRLTHRRC</sequence>
<keyword evidence="3" id="KW-1185">Reference proteome</keyword>
<name>A0A165SLC6_9APHY</name>
<dbReference type="EMBL" id="KV429042">
    <property type="protein sequence ID" value="KZT72168.1"/>
    <property type="molecule type" value="Genomic_DNA"/>
</dbReference>
<evidence type="ECO:0000313" key="3">
    <source>
        <dbReference type="Proteomes" id="UP000076727"/>
    </source>
</evidence>
<feature type="region of interest" description="Disordered" evidence="1">
    <location>
        <begin position="86"/>
        <end position="172"/>
    </location>
</feature>
<accession>A0A165SLC6</accession>
<evidence type="ECO:0000256" key="1">
    <source>
        <dbReference type="SAM" id="MobiDB-lite"/>
    </source>
</evidence>
<feature type="compositionally biased region" description="Polar residues" evidence="1">
    <location>
        <begin position="121"/>
        <end position="132"/>
    </location>
</feature>
<organism evidence="2 3">
    <name type="scientific">Daedalea quercina L-15889</name>
    <dbReference type="NCBI Taxonomy" id="1314783"/>
    <lineage>
        <taxon>Eukaryota</taxon>
        <taxon>Fungi</taxon>
        <taxon>Dikarya</taxon>
        <taxon>Basidiomycota</taxon>
        <taxon>Agaricomycotina</taxon>
        <taxon>Agaricomycetes</taxon>
        <taxon>Polyporales</taxon>
        <taxon>Fomitopsis</taxon>
    </lineage>
</organism>
<feature type="compositionally biased region" description="Low complexity" evidence="1">
    <location>
        <begin position="162"/>
        <end position="172"/>
    </location>
</feature>
<dbReference type="OrthoDB" id="10573043at2759"/>
<feature type="compositionally biased region" description="Low complexity" evidence="1">
    <location>
        <begin position="90"/>
        <end position="102"/>
    </location>
</feature>